<evidence type="ECO:0000313" key="5">
    <source>
        <dbReference type="Proteomes" id="UP000010164"/>
    </source>
</evidence>
<gene>
    <name evidence="4" type="ORF">A11A3_13063</name>
</gene>
<dbReference type="PROSITE" id="PS00018">
    <property type="entry name" value="EF_HAND_1"/>
    <property type="match status" value="1"/>
</dbReference>
<proteinExistence type="predicted"/>
<evidence type="ECO:0000256" key="2">
    <source>
        <dbReference type="SAM" id="SignalP"/>
    </source>
</evidence>
<protein>
    <recommendedName>
        <fullName evidence="3">SbsA Ig-like domain-containing protein</fullName>
    </recommendedName>
</protein>
<dbReference type="InterPro" id="IPR014755">
    <property type="entry name" value="Cu-Rt/internalin_Ig-like"/>
</dbReference>
<evidence type="ECO:0000259" key="3">
    <source>
        <dbReference type="Pfam" id="PF13205"/>
    </source>
</evidence>
<sequence>MIRKRLRINYLAFLLPAFLYGCGGDNVDTFDPPQPGDALIYAYPDDGLVDVPLSTHGLWAFSNKVDADAVTTACTGGPGEEPQGSFCITGPDGAVDLSDMLSVINNGKTIQVDMDGLKPGTEYQVWIRPSANPGAENLSDEGSLLSFRTRQTDPIPDQAPYILAVNHDKPEAFAPDSEVKTRFPFMDFSPIRVTFSEPLEQNTVLQGQTVTLMELDDNGNDVGEVPASMHAERYYLSLQPKDYLKPGHHYQLRLSGDIRDLDNEHLAATTLEFVPNLSRQSADSDEPFITQTLQTYPALGDPGYPRTSHLTGRPLNRFELETTALGVNMADSLPNGLKAYLGDPQKYPDATPVVAPAGQQLSLTGIDPVKLGGKVRTDLGTGKITGTFINNVTGYLTTNPFRPRDFQPDDEKAPLYVYMDFDLAMQTEDATGNATLNQNLMHVEAVGIVTIEDKKLTFEVFRTLEFDVLSGATTIGADFSLGAQSDPDIPVDTMNHEAPMVTGAFPANGEQAFSVNENILLTFNETLSDTALDQFHLLNMSAGGAEVPVHVRRSGTTLEVDPQEKLAANSEYRLQIPTQLTDQNLFSPLSLTSSPDDALGGSGELAFKTADYRYTESANTPPIILGLYPGIGCALVDTDKKEGFAGRCAGGLSSEKLYRDFQYETSRAIEMAFSQPMDASSMTVGTINSSGDGCDGGAICVAHNDGNGGWTPIATSLVAGDNHAKLYPAPGTLPPGEGYRLVINGNEPTFHSSAEVGGLRLNTTPLESVRDEGGANIVIDFTAVAPFDTVAAMVYSRPFTDTNGSGFLDDGEVRHELNSATGEITQVGGALADAEFADPDKDKIYVSGALPIAFLPKQPLDLGKPSLGFEERSPGHWCAPEPADDGTDICIDTVGDTMIPVEANPTLVLGTGLKLKATAGIKIAGLPLGIPLTLSTNAIMLRIQPREEGTRYGYVVNVPGKDAAYFIIRLDAYLDAPDLSIVAGLAGHNLHSTPASAYLYGPIKFLNDGRITLTTTTLNAIKKRIKVNLLGINGLDVGYADLLLDKGTFNLKVVNYPSRARKIPQPVN</sequence>
<dbReference type="Proteomes" id="UP000010164">
    <property type="component" value="Unassembled WGS sequence"/>
</dbReference>
<name>L0WCT8_9GAMM</name>
<dbReference type="EMBL" id="AMRJ01000023">
    <property type="protein sequence ID" value="EKF73560.1"/>
    <property type="molecule type" value="Genomic_DNA"/>
</dbReference>
<accession>L0WCT8</accession>
<feature type="signal peptide" evidence="2">
    <location>
        <begin position="1"/>
        <end position="21"/>
    </location>
</feature>
<feature type="domain" description="SbsA Ig-like" evidence="3">
    <location>
        <begin position="497"/>
        <end position="584"/>
    </location>
</feature>
<dbReference type="InterPro" id="IPR032812">
    <property type="entry name" value="SbsA_Ig"/>
</dbReference>
<dbReference type="eggNOG" id="ENOG502ZEE0">
    <property type="taxonomic scope" value="Bacteria"/>
</dbReference>
<dbReference type="RefSeq" id="WP_008929783.1">
    <property type="nucleotide sequence ID" value="NZ_AMRJ01000023.1"/>
</dbReference>
<dbReference type="Pfam" id="PF13205">
    <property type="entry name" value="Big_5"/>
    <property type="match status" value="2"/>
</dbReference>
<dbReference type="AlphaFoldDB" id="L0WCT8"/>
<dbReference type="Gene3D" id="2.60.40.1220">
    <property type="match status" value="1"/>
</dbReference>
<comment type="caution">
    <text evidence="4">The sequence shown here is derived from an EMBL/GenBank/DDBJ whole genome shotgun (WGS) entry which is preliminary data.</text>
</comment>
<evidence type="ECO:0000313" key="4">
    <source>
        <dbReference type="EMBL" id="EKF73560.1"/>
    </source>
</evidence>
<reference evidence="4 5" key="1">
    <citation type="journal article" date="2012" name="J. Bacteriol.">
        <title>Genome Sequence of the Alkane-Degrading Bacterium Alcanivorax hongdengensis Type Strain A-11-3.</title>
        <authorList>
            <person name="Lai Q."/>
            <person name="Shao Z."/>
        </authorList>
    </citation>
    <scope>NUCLEOTIDE SEQUENCE [LARGE SCALE GENOMIC DNA]</scope>
    <source>
        <strain evidence="4 5">A-11-3</strain>
    </source>
</reference>
<evidence type="ECO:0000256" key="1">
    <source>
        <dbReference type="ARBA" id="ARBA00022729"/>
    </source>
</evidence>
<dbReference type="InterPro" id="IPR018247">
    <property type="entry name" value="EF_Hand_1_Ca_BS"/>
</dbReference>
<dbReference type="PATRIC" id="fig|1177179.3.peg.2597"/>
<dbReference type="PROSITE" id="PS51257">
    <property type="entry name" value="PROKAR_LIPOPROTEIN"/>
    <property type="match status" value="1"/>
</dbReference>
<feature type="chain" id="PRO_5003948571" description="SbsA Ig-like domain-containing protein" evidence="2">
    <location>
        <begin position="22"/>
        <end position="1068"/>
    </location>
</feature>
<dbReference type="OrthoDB" id="6071721at2"/>
<feature type="domain" description="SbsA Ig-like" evidence="3">
    <location>
        <begin position="189"/>
        <end position="273"/>
    </location>
</feature>
<keyword evidence="5" id="KW-1185">Reference proteome</keyword>
<organism evidence="4 5">
    <name type="scientific">Alcanivorax hongdengensis A-11-3</name>
    <dbReference type="NCBI Taxonomy" id="1177179"/>
    <lineage>
        <taxon>Bacteria</taxon>
        <taxon>Pseudomonadati</taxon>
        <taxon>Pseudomonadota</taxon>
        <taxon>Gammaproteobacteria</taxon>
        <taxon>Oceanospirillales</taxon>
        <taxon>Alcanivoracaceae</taxon>
        <taxon>Alcanivorax</taxon>
    </lineage>
</organism>
<keyword evidence="1 2" id="KW-0732">Signal</keyword>